<dbReference type="Proteomes" id="UP001341840">
    <property type="component" value="Unassembled WGS sequence"/>
</dbReference>
<keyword evidence="2" id="KW-1185">Reference proteome</keyword>
<comment type="caution">
    <text evidence="1">The sequence shown here is derived from an EMBL/GenBank/DDBJ whole genome shotgun (WGS) entry which is preliminary data.</text>
</comment>
<dbReference type="EMBL" id="JASCZI010151252">
    <property type="protein sequence ID" value="MED6171400.1"/>
    <property type="molecule type" value="Genomic_DNA"/>
</dbReference>
<proteinExistence type="predicted"/>
<evidence type="ECO:0000313" key="2">
    <source>
        <dbReference type="Proteomes" id="UP001341840"/>
    </source>
</evidence>
<name>A0ABU6VFB5_9FABA</name>
<evidence type="ECO:0000313" key="1">
    <source>
        <dbReference type="EMBL" id="MED6171400.1"/>
    </source>
</evidence>
<protein>
    <submittedName>
        <fullName evidence="1">Uncharacterized protein</fullName>
    </submittedName>
</protein>
<sequence>MRLLPPSSTVHRRHRSLRSCHYYHKCVAFPNTTIASFTGRSSVASALAVVTPALPRSFCSIITSSASFVTTPFSVLRPPHCKKKMMAMNGRFE</sequence>
<organism evidence="1 2">
    <name type="scientific">Stylosanthes scabra</name>
    <dbReference type="NCBI Taxonomy" id="79078"/>
    <lineage>
        <taxon>Eukaryota</taxon>
        <taxon>Viridiplantae</taxon>
        <taxon>Streptophyta</taxon>
        <taxon>Embryophyta</taxon>
        <taxon>Tracheophyta</taxon>
        <taxon>Spermatophyta</taxon>
        <taxon>Magnoliopsida</taxon>
        <taxon>eudicotyledons</taxon>
        <taxon>Gunneridae</taxon>
        <taxon>Pentapetalae</taxon>
        <taxon>rosids</taxon>
        <taxon>fabids</taxon>
        <taxon>Fabales</taxon>
        <taxon>Fabaceae</taxon>
        <taxon>Papilionoideae</taxon>
        <taxon>50 kb inversion clade</taxon>
        <taxon>dalbergioids sensu lato</taxon>
        <taxon>Dalbergieae</taxon>
        <taxon>Pterocarpus clade</taxon>
        <taxon>Stylosanthes</taxon>
    </lineage>
</organism>
<gene>
    <name evidence="1" type="ORF">PIB30_040351</name>
</gene>
<accession>A0ABU6VFB5</accession>
<reference evidence="1 2" key="1">
    <citation type="journal article" date="2023" name="Plants (Basel)">
        <title>Bridging the Gap: Combining Genomics and Transcriptomics Approaches to Understand Stylosanthes scabra, an Orphan Legume from the Brazilian Caatinga.</title>
        <authorList>
            <person name="Ferreira-Neto J.R.C."/>
            <person name="da Silva M.D."/>
            <person name="Binneck E."/>
            <person name="de Melo N.F."/>
            <person name="da Silva R.H."/>
            <person name="de Melo A.L.T.M."/>
            <person name="Pandolfi V."/>
            <person name="Bustamante F.O."/>
            <person name="Brasileiro-Vidal A.C."/>
            <person name="Benko-Iseppon A.M."/>
        </authorList>
    </citation>
    <scope>NUCLEOTIDE SEQUENCE [LARGE SCALE GENOMIC DNA]</scope>
    <source>
        <tissue evidence="1">Leaves</tissue>
    </source>
</reference>